<evidence type="ECO:0000313" key="3">
    <source>
        <dbReference type="RefSeq" id="XP_072835002.1"/>
    </source>
</evidence>
<accession>A0ABM5EPD2</accession>
<dbReference type="GeneID" id="110069911"/>
<dbReference type="Proteomes" id="UP001652642">
    <property type="component" value="Chromosome 8"/>
</dbReference>
<feature type="region of interest" description="Disordered" evidence="1">
    <location>
        <begin position="104"/>
        <end position="129"/>
    </location>
</feature>
<feature type="compositionally biased region" description="Basic and acidic residues" evidence="1">
    <location>
        <begin position="112"/>
        <end position="129"/>
    </location>
</feature>
<evidence type="ECO:0000313" key="2">
    <source>
        <dbReference type="Proteomes" id="UP001652642"/>
    </source>
</evidence>
<organism evidence="2 3">
    <name type="scientific">Pogona vitticeps</name>
    <name type="common">central bearded dragon</name>
    <dbReference type="NCBI Taxonomy" id="103695"/>
    <lineage>
        <taxon>Eukaryota</taxon>
        <taxon>Metazoa</taxon>
        <taxon>Chordata</taxon>
        <taxon>Craniata</taxon>
        <taxon>Vertebrata</taxon>
        <taxon>Euteleostomi</taxon>
        <taxon>Lepidosauria</taxon>
        <taxon>Squamata</taxon>
        <taxon>Bifurcata</taxon>
        <taxon>Unidentata</taxon>
        <taxon>Episquamata</taxon>
        <taxon>Toxicofera</taxon>
        <taxon>Iguania</taxon>
        <taxon>Acrodonta</taxon>
        <taxon>Agamidae</taxon>
        <taxon>Amphibolurinae</taxon>
        <taxon>Pogona</taxon>
    </lineage>
</organism>
<gene>
    <name evidence="3" type="primary">LOC110069911</name>
</gene>
<reference evidence="3" key="1">
    <citation type="submission" date="2025-08" db="UniProtKB">
        <authorList>
            <consortium name="RefSeq"/>
        </authorList>
    </citation>
    <scope>IDENTIFICATION</scope>
</reference>
<name>A0ABM5EPD2_9SAUR</name>
<proteinExistence type="predicted"/>
<sequence length="200" mass="23647">MAEKTRLKLLRDLLMEPLQNCQVLLSIKSSGDEYQNGKRPPFDHWCLRWASRKENNFKKQRWETARDKLLRRRRKGTTIRMDRGVKRPPYDHWSPRWASRKENNFNKRRRETAREKLRCQRRKDLKDEGKCPLSPLTCKPHVLPLPNPNPALPPLSNPQTPLGPWSNSPHPHLLLPLPLFRLLPLLQEERHLPHLPAEGS</sequence>
<evidence type="ECO:0000256" key="1">
    <source>
        <dbReference type="SAM" id="MobiDB-lite"/>
    </source>
</evidence>
<keyword evidence="2" id="KW-1185">Reference proteome</keyword>
<protein>
    <submittedName>
        <fullName evidence="3">Uncharacterized protein</fullName>
    </submittedName>
</protein>
<dbReference type="RefSeq" id="XP_072835002.1">
    <property type="nucleotide sequence ID" value="XM_072978901.1"/>
</dbReference>